<dbReference type="PANTHER" id="PTHR39430">
    <property type="entry name" value="MEMBRANE-ASSOCIATED PROTEASE-RELATED"/>
    <property type="match status" value="1"/>
</dbReference>
<dbReference type="GO" id="GO:0004175">
    <property type="term" value="F:endopeptidase activity"/>
    <property type="evidence" value="ECO:0007669"/>
    <property type="project" value="UniProtKB-ARBA"/>
</dbReference>
<dbReference type="GO" id="GO:0080120">
    <property type="term" value="P:CAAX-box protein maturation"/>
    <property type="evidence" value="ECO:0007669"/>
    <property type="project" value="UniProtKB-ARBA"/>
</dbReference>
<evidence type="ECO:0000256" key="2">
    <source>
        <dbReference type="SAM" id="Phobius"/>
    </source>
</evidence>
<gene>
    <name evidence="4" type="ORF">CECT5772_10297</name>
</gene>
<keyword evidence="2" id="KW-1133">Transmembrane helix</keyword>
<dbReference type="InterPro" id="IPR003675">
    <property type="entry name" value="Rce1/LyrA-like_dom"/>
</dbReference>
<feature type="transmembrane region" description="Helical" evidence="2">
    <location>
        <begin position="219"/>
        <end position="242"/>
    </location>
</feature>
<dbReference type="Proteomes" id="UP000028704">
    <property type="component" value="Unassembled WGS sequence"/>
</dbReference>
<evidence type="ECO:0000256" key="1">
    <source>
        <dbReference type="ARBA" id="ARBA00009067"/>
    </source>
</evidence>
<accession>A0A922T459</accession>
<reference evidence="4 5" key="1">
    <citation type="journal article" date="2014" name="Int. J. Syst. Evol. Microbiol.">
        <title>Phylogenomics and the dynamic genome evolution of the genus Streptococcus.</title>
        <authorList>
            <consortium name="The Broad Institute Genome Sequencing Platform"/>
            <person name="Richards V.P."/>
            <person name="Palmer S.R."/>
            <person name="Pavinski Bitar P.D."/>
            <person name="Qin X."/>
            <person name="Weinstock G.M."/>
            <person name="Highlander S.K."/>
            <person name="Town C.D."/>
            <person name="Burne R.A."/>
            <person name="Stanhope M.J."/>
        </authorList>
    </citation>
    <scope>NUCLEOTIDE SEQUENCE [LARGE SCALE GENOMIC DNA]</scope>
    <source>
        <strain evidence="4 5">CECT 5772</strain>
    </source>
</reference>
<keyword evidence="2" id="KW-0812">Transmembrane</keyword>
<comment type="similarity">
    <text evidence="1">Belongs to the UPF0177 family.</text>
</comment>
<sequence>MTYENIIEAKKESRYNFSWWLAPIIGFVLLLISETLGLLWAEITRLLTGIESQILELFSFAFIASALLLWARVVEKSPWAGLGMFRKSFWKQFSLGWLLGAGLLLSCVVLMMVLGAVRITSFNFSPSLAGRFLVLILAWSVQSTTEEILCRGWLFTSLSTRYPIYWSIFVSAFFFTMIHIGNDGLSLIPLLDLFAFGVLAVLCFLKFGNIWVISGIHAAWNCFQGSVFAFPVSGTSTGAAFVDVTLHGPDWLSGGPFGVEGSLISVLVQLIFIIWLVFDLFYKNPKSKQNL</sequence>
<feature type="transmembrane region" description="Helical" evidence="2">
    <location>
        <begin position="53"/>
        <end position="74"/>
    </location>
</feature>
<feature type="transmembrane region" description="Helical" evidence="2">
    <location>
        <begin position="187"/>
        <end position="207"/>
    </location>
</feature>
<comment type="caution">
    <text evidence="4">The sequence shown here is derived from an EMBL/GenBank/DDBJ whole genome shotgun (WGS) entry which is preliminary data.</text>
</comment>
<evidence type="ECO:0000313" key="4">
    <source>
        <dbReference type="EMBL" id="KED03519.1"/>
    </source>
</evidence>
<keyword evidence="2" id="KW-0472">Membrane</keyword>
<dbReference type="EMBL" id="AWEX01000107">
    <property type="protein sequence ID" value="KED03519.1"/>
    <property type="molecule type" value="Genomic_DNA"/>
</dbReference>
<feature type="transmembrane region" description="Helical" evidence="2">
    <location>
        <begin position="20"/>
        <end position="41"/>
    </location>
</feature>
<feature type="transmembrane region" description="Helical" evidence="2">
    <location>
        <begin position="123"/>
        <end position="141"/>
    </location>
</feature>
<protein>
    <submittedName>
        <fullName evidence="4">Abortive infection protein</fullName>
    </submittedName>
</protein>
<name>A0A922T459_9STRE</name>
<proteinExistence type="inferred from homology"/>
<organism evidence="4 5">
    <name type="scientific">Streptococcus equi subsp. ruminatorum CECT 5772</name>
    <dbReference type="NCBI Taxonomy" id="1051981"/>
    <lineage>
        <taxon>Bacteria</taxon>
        <taxon>Bacillati</taxon>
        <taxon>Bacillota</taxon>
        <taxon>Bacilli</taxon>
        <taxon>Lactobacillales</taxon>
        <taxon>Streptococcaceae</taxon>
        <taxon>Streptococcus</taxon>
    </lineage>
</organism>
<dbReference type="AlphaFoldDB" id="A0A922T459"/>
<dbReference type="PANTHER" id="PTHR39430:SF1">
    <property type="entry name" value="PROTEASE"/>
    <property type="match status" value="1"/>
</dbReference>
<feature type="transmembrane region" description="Helical" evidence="2">
    <location>
        <begin position="162"/>
        <end position="181"/>
    </location>
</feature>
<dbReference type="RefSeq" id="WP_037582064.1">
    <property type="nucleotide sequence ID" value="NZ_AWEX01000107.1"/>
</dbReference>
<feature type="transmembrane region" description="Helical" evidence="2">
    <location>
        <begin position="262"/>
        <end position="282"/>
    </location>
</feature>
<evidence type="ECO:0000313" key="5">
    <source>
        <dbReference type="Proteomes" id="UP000028704"/>
    </source>
</evidence>
<dbReference type="Pfam" id="PF02517">
    <property type="entry name" value="Rce1-like"/>
    <property type="match status" value="1"/>
</dbReference>
<feature type="domain" description="CAAX prenyl protease 2/Lysostaphin resistance protein A-like" evidence="3">
    <location>
        <begin position="132"/>
        <end position="223"/>
    </location>
</feature>
<feature type="transmembrane region" description="Helical" evidence="2">
    <location>
        <begin position="95"/>
        <end position="117"/>
    </location>
</feature>
<evidence type="ECO:0000259" key="3">
    <source>
        <dbReference type="Pfam" id="PF02517"/>
    </source>
</evidence>